<evidence type="ECO:0000313" key="3">
    <source>
        <dbReference type="Proteomes" id="UP000198379"/>
    </source>
</evidence>
<name>A0A239ADX0_9FLAO</name>
<protein>
    <submittedName>
        <fullName evidence="2">Uncharacterized protein</fullName>
    </submittedName>
</protein>
<feature type="region of interest" description="Disordered" evidence="1">
    <location>
        <begin position="196"/>
        <end position="219"/>
    </location>
</feature>
<evidence type="ECO:0000256" key="1">
    <source>
        <dbReference type="SAM" id="MobiDB-lite"/>
    </source>
</evidence>
<dbReference type="RefSeq" id="WP_089372157.1">
    <property type="nucleotide sequence ID" value="NZ_BMEP01000008.1"/>
</dbReference>
<organism evidence="2 3">
    <name type="scientific">Dokdonia pacifica</name>
    <dbReference type="NCBI Taxonomy" id="1627892"/>
    <lineage>
        <taxon>Bacteria</taxon>
        <taxon>Pseudomonadati</taxon>
        <taxon>Bacteroidota</taxon>
        <taxon>Flavobacteriia</taxon>
        <taxon>Flavobacteriales</taxon>
        <taxon>Flavobacteriaceae</taxon>
        <taxon>Dokdonia</taxon>
    </lineage>
</organism>
<evidence type="ECO:0000313" key="2">
    <source>
        <dbReference type="EMBL" id="SNR93769.1"/>
    </source>
</evidence>
<gene>
    <name evidence="2" type="ORF">SAMN06265376_104360</name>
</gene>
<sequence>MKLLNFMIPITMMALVLVDCKGDHTNNEDDGNTGPPTVVVVERPDMAIELGEAIALYQNYGANRVGLIESFEEELGDVDNYQATRSLTFNFKELRQYMDYVEQEAKTAGTDILGLRVYLGQYDTKNSPHPNAETVFFNPTMKKGDNEVAFAIQNQNGNPTAVPVGVLQDYYLKTGKIKTPGKANLVFIQDDITSLAGNHGGRRPPPPHEDDDYNDEGNN</sequence>
<accession>A0A239ADX0</accession>
<reference evidence="2 3" key="1">
    <citation type="submission" date="2017-06" db="EMBL/GenBank/DDBJ databases">
        <authorList>
            <person name="Kim H.J."/>
            <person name="Triplett B.A."/>
        </authorList>
    </citation>
    <scope>NUCLEOTIDE SEQUENCE [LARGE SCALE GENOMIC DNA]</scope>
    <source>
        <strain evidence="2 3">DSM 25597</strain>
    </source>
</reference>
<dbReference type="Proteomes" id="UP000198379">
    <property type="component" value="Unassembled WGS sequence"/>
</dbReference>
<dbReference type="AlphaFoldDB" id="A0A239ADX0"/>
<dbReference type="EMBL" id="FZNY01000004">
    <property type="protein sequence ID" value="SNR93769.1"/>
    <property type="molecule type" value="Genomic_DNA"/>
</dbReference>
<keyword evidence="3" id="KW-1185">Reference proteome</keyword>
<feature type="compositionally biased region" description="Acidic residues" evidence="1">
    <location>
        <begin position="209"/>
        <end position="219"/>
    </location>
</feature>
<dbReference type="OrthoDB" id="1355945at2"/>
<proteinExistence type="predicted"/>